<feature type="transmembrane region" description="Helical" evidence="1">
    <location>
        <begin position="23"/>
        <end position="48"/>
    </location>
</feature>
<name>A0AAN5CY57_9BILA</name>
<evidence type="ECO:0000256" key="1">
    <source>
        <dbReference type="SAM" id="Phobius"/>
    </source>
</evidence>
<protein>
    <submittedName>
        <fullName evidence="2">Uncharacterized protein</fullName>
    </submittedName>
</protein>
<comment type="caution">
    <text evidence="2">The sequence shown here is derived from an EMBL/GenBank/DDBJ whole genome shotgun (WGS) entry which is preliminary data.</text>
</comment>
<feature type="non-terminal residue" evidence="2">
    <location>
        <position position="1"/>
    </location>
</feature>
<accession>A0AAN5CY57</accession>
<sequence length="179" mass="20095">FQFEMCFAGPTCCGFPIKEASQIFAVVVCAASVLVFAFSLFQVVIYIIHGVVPWLMLIPLAWTLVQFVSFVFVFPACRGKQPQKMIPALGVSAFATLGLVGCLIWSLVLIIQQGYVNFFWYNWHIGWPVPVAAGIGALIFVYITITLFIAFKHIKLQRIEMARIAALPRYEQGDWRGVQ</sequence>
<feature type="transmembrane region" description="Helical" evidence="1">
    <location>
        <begin position="54"/>
        <end position="74"/>
    </location>
</feature>
<proteinExistence type="predicted"/>
<dbReference type="EMBL" id="BTRK01000005">
    <property type="protein sequence ID" value="GMR52834.1"/>
    <property type="molecule type" value="Genomic_DNA"/>
</dbReference>
<feature type="transmembrane region" description="Helical" evidence="1">
    <location>
        <begin position="131"/>
        <end position="151"/>
    </location>
</feature>
<keyword evidence="1" id="KW-0812">Transmembrane</keyword>
<evidence type="ECO:0000313" key="2">
    <source>
        <dbReference type="EMBL" id="GMR52834.1"/>
    </source>
</evidence>
<keyword evidence="3" id="KW-1185">Reference proteome</keyword>
<gene>
    <name evidence="2" type="ORF">PMAYCL1PPCAC_23029</name>
</gene>
<reference evidence="3" key="1">
    <citation type="submission" date="2022-10" db="EMBL/GenBank/DDBJ databases">
        <title>Genome assembly of Pristionchus species.</title>
        <authorList>
            <person name="Yoshida K."/>
            <person name="Sommer R.J."/>
        </authorList>
    </citation>
    <scope>NUCLEOTIDE SEQUENCE [LARGE SCALE GENOMIC DNA]</scope>
    <source>
        <strain evidence="3">RS5460</strain>
    </source>
</reference>
<keyword evidence="1" id="KW-1133">Transmembrane helix</keyword>
<feature type="transmembrane region" description="Helical" evidence="1">
    <location>
        <begin position="86"/>
        <end position="111"/>
    </location>
</feature>
<evidence type="ECO:0000313" key="3">
    <source>
        <dbReference type="Proteomes" id="UP001328107"/>
    </source>
</evidence>
<keyword evidence="1" id="KW-0472">Membrane</keyword>
<dbReference type="Proteomes" id="UP001328107">
    <property type="component" value="Unassembled WGS sequence"/>
</dbReference>
<dbReference type="AlphaFoldDB" id="A0AAN5CY57"/>
<organism evidence="2 3">
    <name type="scientific">Pristionchus mayeri</name>
    <dbReference type="NCBI Taxonomy" id="1317129"/>
    <lineage>
        <taxon>Eukaryota</taxon>
        <taxon>Metazoa</taxon>
        <taxon>Ecdysozoa</taxon>
        <taxon>Nematoda</taxon>
        <taxon>Chromadorea</taxon>
        <taxon>Rhabditida</taxon>
        <taxon>Rhabditina</taxon>
        <taxon>Diplogasteromorpha</taxon>
        <taxon>Diplogasteroidea</taxon>
        <taxon>Neodiplogasteridae</taxon>
        <taxon>Pristionchus</taxon>
    </lineage>
</organism>